<protein>
    <submittedName>
        <fullName evidence="2">DegV family protein</fullName>
    </submittedName>
</protein>
<gene>
    <name evidence="2" type="ORF">AVDCRST_MAG50-3059</name>
</gene>
<dbReference type="GO" id="GO:0008289">
    <property type="term" value="F:lipid binding"/>
    <property type="evidence" value="ECO:0007669"/>
    <property type="project" value="UniProtKB-KW"/>
</dbReference>
<name>A0A6J4IZG0_9ACTN</name>
<dbReference type="Gene3D" id="3.30.1180.10">
    <property type="match status" value="1"/>
</dbReference>
<dbReference type="PANTHER" id="PTHR33434:SF2">
    <property type="entry name" value="FATTY ACID-BINDING PROTEIN TM_1468"/>
    <property type="match status" value="1"/>
</dbReference>
<reference evidence="2" key="1">
    <citation type="submission" date="2020-02" db="EMBL/GenBank/DDBJ databases">
        <authorList>
            <person name="Meier V. D."/>
        </authorList>
    </citation>
    <scope>NUCLEOTIDE SEQUENCE</scope>
    <source>
        <strain evidence="2">AVDCRST_MAG50</strain>
    </source>
</reference>
<dbReference type="Gene3D" id="3.40.50.10170">
    <property type="match status" value="1"/>
</dbReference>
<dbReference type="PANTHER" id="PTHR33434">
    <property type="entry name" value="DEGV DOMAIN-CONTAINING PROTEIN DR_1986-RELATED"/>
    <property type="match status" value="1"/>
</dbReference>
<dbReference type="InterPro" id="IPR003797">
    <property type="entry name" value="DegV"/>
</dbReference>
<dbReference type="Pfam" id="PF02645">
    <property type="entry name" value="DegV"/>
    <property type="match status" value="1"/>
</dbReference>
<dbReference type="AlphaFoldDB" id="A0A6J4IZG0"/>
<keyword evidence="1" id="KW-0446">Lipid-binding</keyword>
<organism evidence="2">
    <name type="scientific">uncultured Acidimicrobiales bacterium</name>
    <dbReference type="NCBI Taxonomy" id="310071"/>
    <lineage>
        <taxon>Bacteria</taxon>
        <taxon>Bacillati</taxon>
        <taxon>Actinomycetota</taxon>
        <taxon>Acidimicrobiia</taxon>
        <taxon>Acidimicrobiales</taxon>
        <taxon>environmental samples</taxon>
    </lineage>
</organism>
<dbReference type="InterPro" id="IPR050270">
    <property type="entry name" value="DegV_domain_contain"/>
</dbReference>
<dbReference type="PROSITE" id="PS51482">
    <property type="entry name" value="DEGV"/>
    <property type="match status" value="1"/>
</dbReference>
<accession>A0A6J4IZG0</accession>
<dbReference type="EMBL" id="CADCTF010000142">
    <property type="protein sequence ID" value="CAA9264149.1"/>
    <property type="molecule type" value="Genomic_DNA"/>
</dbReference>
<sequence length="281" mass="29374">MTTVRIVTDSACDIPPALADANGIIVVPLTVRFGEEEFVDRRDLSPEEFWSRVASSPVLPETAAPSPGAFEAAYREAAAAGAPGVVAVLLSADLSATYQAAELAARAVADVVPVRVIDSRSLTSGEGSIALAAARAAAEGKSVDEVAEVASEMVGRTRVYAALDTLENLKKGGRIGGAQAMLGSMLSIKPIIELSTGKVEQESKQRTRTKSLRYLADKVKAYDRVENLSVMHGDAPDIEAFLEMLGAAGYDRDAILVGDIGAVIGAHAGPRVVGVTFQVPR</sequence>
<proteinExistence type="predicted"/>
<evidence type="ECO:0000313" key="2">
    <source>
        <dbReference type="EMBL" id="CAA9264149.1"/>
    </source>
</evidence>
<dbReference type="NCBIfam" id="TIGR00762">
    <property type="entry name" value="DegV"/>
    <property type="match status" value="1"/>
</dbReference>
<dbReference type="SUPFAM" id="SSF82549">
    <property type="entry name" value="DAK1/DegV-like"/>
    <property type="match status" value="1"/>
</dbReference>
<evidence type="ECO:0000256" key="1">
    <source>
        <dbReference type="ARBA" id="ARBA00023121"/>
    </source>
</evidence>
<dbReference type="InterPro" id="IPR043168">
    <property type="entry name" value="DegV_C"/>
</dbReference>